<dbReference type="Pfam" id="PF17042">
    <property type="entry name" value="NBD_C"/>
    <property type="match status" value="1"/>
</dbReference>
<dbReference type="Proteomes" id="UP000028525">
    <property type="component" value="Unassembled WGS sequence"/>
</dbReference>
<dbReference type="GO" id="GO:0005524">
    <property type="term" value="F:ATP binding"/>
    <property type="evidence" value="ECO:0007669"/>
    <property type="project" value="UniProtKB-KW"/>
</dbReference>
<dbReference type="GO" id="GO:0016301">
    <property type="term" value="F:kinase activity"/>
    <property type="evidence" value="ECO:0007669"/>
    <property type="project" value="UniProtKB-KW"/>
</dbReference>
<dbReference type="SUPFAM" id="SSF142764">
    <property type="entry name" value="YgbK-like"/>
    <property type="match status" value="1"/>
</dbReference>
<feature type="domain" description="Four-carbon acid sugar kinase nucleotide binding" evidence="8">
    <location>
        <begin position="302"/>
        <end position="466"/>
    </location>
</feature>
<evidence type="ECO:0000256" key="4">
    <source>
        <dbReference type="ARBA" id="ARBA00022777"/>
    </source>
</evidence>
<keyword evidence="2" id="KW-0808">Transferase</keyword>
<evidence type="ECO:0000313" key="9">
    <source>
        <dbReference type="EMBL" id="KEZ91376.1"/>
    </source>
</evidence>
<dbReference type="STRING" id="29354.IO98_03640"/>
<evidence type="ECO:0000256" key="6">
    <source>
        <dbReference type="ARBA" id="ARBA00023277"/>
    </source>
</evidence>
<evidence type="ECO:0000256" key="3">
    <source>
        <dbReference type="ARBA" id="ARBA00022741"/>
    </source>
</evidence>
<proteinExistence type="inferred from homology"/>
<dbReference type="EMBL" id="JPME01000005">
    <property type="protein sequence ID" value="KEZ91376.1"/>
    <property type="molecule type" value="Genomic_DNA"/>
</dbReference>
<evidence type="ECO:0000256" key="1">
    <source>
        <dbReference type="ARBA" id="ARBA00005715"/>
    </source>
</evidence>
<comment type="caution">
    <text evidence="9">The sequence shown here is derived from an EMBL/GenBank/DDBJ whole genome shotgun (WGS) entry which is preliminary data.</text>
</comment>
<feature type="domain" description="Four-carbon acid sugar kinase N-terminal" evidence="7">
    <location>
        <begin position="36"/>
        <end position="278"/>
    </location>
</feature>
<dbReference type="Pfam" id="PF07005">
    <property type="entry name" value="SBD_N"/>
    <property type="match status" value="1"/>
</dbReference>
<dbReference type="RefSeq" id="WP_038277957.1">
    <property type="nucleotide sequence ID" value="NZ_JPME01000005.1"/>
</dbReference>
<dbReference type="AlphaFoldDB" id="A0A084JQZ2"/>
<name>A0A084JQZ2_9FIRM</name>
<dbReference type="InterPro" id="IPR037051">
    <property type="entry name" value="4-carb_acid_sugar_kinase_N_sf"/>
</dbReference>
<comment type="similarity">
    <text evidence="1">Belongs to the four-carbon acid sugar kinase family.</text>
</comment>
<accession>A0A084JQZ2</accession>
<evidence type="ECO:0000259" key="8">
    <source>
        <dbReference type="Pfam" id="PF17042"/>
    </source>
</evidence>
<dbReference type="InterPro" id="IPR010737">
    <property type="entry name" value="4-carb_acid_sugar_kinase_N"/>
</dbReference>
<sequence length="476" mass="53307">MEKRISSEILQSYPCYDKRKVDDLLAAEADADTRKIVVLDDDPTGIQTVHDVSVYTDWSLESIGRGFEEKNKLFFILTNSRGFTKEQTAKAHWEIGKRVDQTAKEKELKYLIVSRGDSTLRGHYPLETEVLKEVQEEQNPWKVDGEILCPFFSEGGRFTIDNVHYVQYGSELVPAGETEFAGDKTFGYHSSNLCGYIEEKTKGRFRADSVVRISLEDLRGMKLDKITEQLLAVKGFQKIIVNAVDEYDIKVFCIALYRAMGKGKHYIFRTAAAFVKALGNISNKPLLTRDEMITAAGRTAGIVVIGSHTEKTTMQLEELKKTVGLQFVEMNSDLVLVAGGLEREAERIRTVCENAVREGKTVVVYTKRRLLSIENDTKEAALLRSLKISEAVMSLVEKLEVTPGFIVSKGGITSSDIGTKALRVKCAQVLGQIRPGVPVWRIGDESKFPQLPYVIFPGNVGEVTTLREAVELLMIY</sequence>
<organism evidence="9 10">
    <name type="scientific">Lacrimispora celerecrescens</name>
    <dbReference type="NCBI Taxonomy" id="29354"/>
    <lineage>
        <taxon>Bacteria</taxon>
        <taxon>Bacillati</taxon>
        <taxon>Bacillota</taxon>
        <taxon>Clostridia</taxon>
        <taxon>Lachnospirales</taxon>
        <taxon>Lachnospiraceae</taxon>
        <taxon>Lacrimispora</taxon>
    </lineage>
</organism>
<keyword evidence="4" id="KW-0418">Kinase</keyword>
<dbReference type="Gene3D" id="3.40.50.10840">
    <property type="entry name" value="Putative sugar-binding, N-terminal domain"/>
    <property type="match status" value="1"/>
</dbReference>
<keyword evidence="6" id="KW-0119">Carbohydrate metabolism</keyword>
<keyword evidence="3" id="KW-0547">Nucleotide-binding</keyword>
<keyword evidence="10" id="KW-1185">Reference proteome</keyword>
<evidence type="ECO:0000313" key="10">
    <source>
        <dbReference type="Proteomes" id="UP000028525"/>
    </source>
</evidence>
<gene>
    <name evidence="9" type="ORF">IO98_03640</name>
</gene>
<evidence type="ECO:0000256" key="5">
    <source>
        <dbReference type="ARBA" id="ARBA00022840"/>
    </source>
</evidence>
<dbReference type="InterPro" id="IPR031475">
    <property type="entry name" value="NBD_C"/>
</dbReference>
<dbReference type="Gene3D" id="3.40.980.20">
    <property type="entry name" value="Four-carbon acid sugar kinase, nucleotide binding domain"/>
    <property type="match status" value="1"/>
</dbReference>
<evidence type="ECO:0000256" key="2">
    <source>
        <dbReference type="ARBA" id="ARBA00022679"/>
    </source>
</evidence>
<evidence type="ECO:0000259" key="7">
    <source>
        <dbReference type="Pfam" id="PF07005"/>
    </source>
</evidence>
<keyword evidence="5" id="KW-0067">ATP-binding</keyword>
<dbReference type="OrthoDB" id="153193at2"/>
<reference evidence="9 10" key="1">
    <citation type="submission" date="2014-07" db="EMBL/GenBank/DDBJ databases">
        <title>Draft genome of Clostridium celerecrescens 152B isolated from sediments associated with methane hydrate from Krishna Godavari basin.</title>
        <authorList>
            <person name="Honkalas V.S."/>
            <person name="Dabir A.P."/>
            <person name="Arora P."/>
            <person name="Dhakephalkar P.K."/>
        </authorList>
    </citation>
    <scope>NUCLEOTIDE SEQUENCE [LARGE SCALE GENOMIC DNA]</scope>
    <source>
        <strain evidence="9 10">152B</strain>
    </source>
</reference>
<dbReference type="InterPro" id="IPR042213">
    <property type="entry name" value="NBD_C_sf"/>
</dbReference>
<protein>
    <submittedName>
        <fullName evidence="9">Hydroxyacid dehydrogenase</fullName>
    </submittedName>
</protein>